<dbReference type="SMART" id="SM00360">
    <property type="entry name" value="RRM"/>
    <property type="match status" value="2"/>
</dbReference>
<dbReference type="EMBL" id="MDYQ01000291">
    <property type="protein sequence ID" value="PRP76957.1"/>
    <property type="molecule type" value="Genomic_DNA"/>
</dbReference>
<keyword evidence="6" id="KW-1185">Reference proteome</keyword>
<organism evidence="5 6">
    <name type="scientific">Planoprotostelium fungivorum</name>
    <dbReference type="NCBI Taxonomy" id="1890364"/>
    <lineage>
        <taxon>Eukaryota</taxon>
        <taxon>Amoebozoa</taxon>
        <taxon>Evosea</taxon>
        <taxon>Variosea</taxon>
        <taxon>Cavosteliida</taxon>
        <taxon>Cavosteliaceae</taxon>
        <taxon>Planoprotostelium</taxon>
    </lineage>
</organism>
<sequence>MDRSVSPLEVEHPIPLQSSFHSNLAKDAEDDKKSKKEDIADKFVVFEKHQDRFSKRLKVFIDGNTSSISEEDLLMNTSKMCQHLGRIEEQKLETNPQTNKRELVITFACIEESNRAKTAIQRGDIKDNGLMQYLASHRLALRAAFEPVPADESRICLAFENVLNDSEMHEQLLFMESEAVYVFFKNRMDASIVMTKMQGQTLGGRELHVKSAIPRNDSFLQTRHLWIGNIDEKDITDTKLRDRFSPYGEIETIKIFKMKAHAFVDFFTVPSAANARFFLDGAFMGNMKIIIRFGKQEFSRSLRVSTHPGFNSPEEISKLFGKYGHVTHVEMSRMGMTEIFGVVDFEGEDDAKNALNDLQGAIINGAPISIDYNMDQPMMKKRNREDNNRQYKDNQNNRDHNRGKGDDKNTPKKRKMEVIEGTQNVAITPTKEQHAPNDANRGPQPERVIPLQTHVVPVASAAHIPTVAPPVALPFYHPDVVADSKNPLNYVKLPPPPVLVSNDGISEQLRRLIGGNSQENPHSHKVYTMDEFRANTAERYKKCLLTDCPVREACAAAWIQPLWYRGTNHVSNGLYLRKDIKSLVDKHLIRLKPLPNSDKVEVELDVKLQRSAYHIYGGKMITITDPITRELLSIKMRGGPNVWTRMNQSPPLR</sequence>
<comment type="caution">
    <text evidence="5">The sequence shown here is derived from an EMBL/GenBank/DDBJ whole genome shotgun (WGS) entry which is preliminary data.</text>
</comment>
<accession>A0A2P6MZ25</accession>
<dbReference type="InterPro" id="IPR000504">
    <property type="entry name" value="RRM_dom"/>
</dbReference>
<feature type="domain" description="RRM" evidence="4">
    <location>
        <begin position="223"/>
        <end position="296"/>
    </location>
</feature>
<name>A0A2P6MZ25_9EUKA</name>
<dbReference type="GO" id="GO:0003723">
    <property type="term" value="F:RNA binding"/>
    <property type="evidence" value="ECO:0007669"/>
    <property type="project" value="UniProtKB-UniRule"/>
</dbReference>
<feature type="compositionally biased region" description="Basic and acidic residues" evidence="3">
    <location>
        <begin position="24"/>
        <end position="33"/>
    </location>
</feature>
<dbReference type="InterPro" id="IPR035979">
    <property type="entry name" value="RBD_domain_sf"/>
</dbReference>
<evidence type="ECO:0000313" key="5">
    <source>
        <dbReference type="EMBL" id="PRP76957.1"/>
    </source>
</evidence>
<dbReference type="InterPro" id="IPR012677">
    <property type="entry name" value="Nucleotide-bd_a/b_plait_sf"/>
</dbReference>
<gene>
    <name evidence="5" type="ORF">PROFUN_15571</name>
</gene>
<dbReference type="CDD" id="cd00590">
    <property type="entry name" value="RRM_SF"/>
    <property type="match status" value="3"/>
</dbReference>
<dbReference type="Proteomes" id="UP000241769">
    <property type="component" value="Unassembled WGS sequence"/>
</dbReference>
<evidence type="ECO:0000256" key="3">
    <source>
        <dbReference type="SAM" id="MobiDB-lite"/>
    </source>
</evidence>
<dbReference type="Gene3D" id="3.30.70.330">
    <property type="match status" value="3"/>
</dbReference>
<feature type="domain" description="RRM" evidence="4">
    <location>
        <begin position="300"/>
        <end position="375"/>
    </location>
</feature>
<dbReference type="InParanoid" id="A0A2P6MZ25"/>
<keyword evidence="1 2" id="KW-0694">RNA-binding</keyword>
<feature type="region of interest" description="Disordered" evidence="3">
    <location>
        <begin position="382"/>
        <end position="445"/>
    </location>
</feature>
<evidence type="ECO:0000256" key="2">
    <source>
        <dbReference type="PROSITE-ProRule" id="PRU00176"/>
    </source>
</evidence>
<dbReference type="AlphaFoldDB" id="A0A2P6MZ25"/>
<feature type="region of interest" description="Disordered" evidence="3">
    <location>
        <begin position="1"/>
        <end position="33"/>
    </location>
</feature>
<dbReference type="PROSITE" id="PS50102">
    <property type="entry name" value="RRM"/>
    <property type="match status" value="2"/>
</dbReference>
<proteinExistence type="predicted"/>
<dbReference type="PANTHER" id="PTHR23189">
    <property type="entry name" value="RNA RECOGNITION MOTIF-CONTAINING"/>
    <property type="match status" value="1"/>
</dbReference>
<dbReference type="Pfam" id="PF00076">
    <property type="entry name" value="RRM_1"/>
    <property type="match status" value="2"/>
</dbReference>
<feature type="compositionally biased region" description="Basic and acidic residues" evidence="3">
    <location>
        <begin position="383"/>
        <end position="410"/>
    </location>
</feature>
<evidence type="ECO:0000259" key="4">
    <source>
        <dbReference type="PROSITE" id="PS50102"/>
    </source>
</evidence>
<evidence type="ECO:0000313" key="6">
    <source>
        <dbReference type="Proteomes" id="UP000241769"/>
    </source>
</evidence>
<dbReference type="OrthoDB" id="5970at2759"/>
<protein>
    <recommendedName>
        <fullName evidence="4">RRM domain-containing protein</fullName>
    </recommendedName>
</protein>
<dbReference type="SUPFAM" id="SSF54928">
    <property type="entry name" value="RNA-binding domain, RBD"/>
    <property type="match status" value="2"/>
</dbReference>
<evidence type="ECO:0000256" key="1">
    <source>
        <dbReference type="ARBA" id="ARBA00022884"/>
    </source>
</evidence>
<reference evidence="5 6" key="1">
    <citation type="journal article" date="2018" name="Genome Biol. Evol.">
        <title>Multiple Roots of Fruiting Body Formation in Amoebozoa.</title>
        <authorList>
            <person name="Hillmann F."/>
            <person name="Forbes G."/>
            <person name="Novohradska S."/>
            <person name="Ferling I."/>
            <person name="Riege K."/>
            <person name="Groth M."/>
            <person name="Westermann M."/>
            <person name="Marz M."/>
            <person name="Spaller T."/>
            <person name="Winckler T."/>
            <person name="Schaap P."/>
            <person name="Glockner G."/>
        </authorList>
    </citation>
    <scope>NUCLEOTIDE SEQUENCE [LARGE SCALE GENOMIC DNA]</scope>
    <source>
        <strain evidence="5 6">Jena</strain>
    </source>
</reference>